<gene>
    <name evidence="3" type="ORF">SAMN04488011_102485</name>
</gene>
<dbReference type="Gene3D" id="3.40.190.80">
    <property type="match status" value="1"/>
</dbReference>
<dbReference type="SUPFAM" id="SSF56655">
    <property type="entry name" value="Carbohydrate phosphatase"/>
    <property type="match status" value="1"/>
</dbReference>
<dbReference type="Pfam" id="PF00459">
    <property type="entry name" value="Inositol_P"/>
    <property type="match status" value="1"/>
</dbReference>
<feature type="binding site" evidence="2">
    <location>
        <position position="97"/>
    </location>
    <ligand>
        <name>Mg(2+)</name>
        <dbReference type="ChEBI" id="CHEBI:18420"/>
        <label>1</label>
        <note>catalytic</note>
    </ligand>
</feature>
<dbReference type="InterPro" id="IPR000760">
    <property type="entry name" value="Inositol_monophosphatase-like"/>
</dbReference>
<dbReference type="EMBL" id="FOCM01000002">
    <property type="protein sequence ID" value="SEN11031.1"/>
    <property type="molecule type" value="Genomic_DNA"/>
</dbReference>
<name>A0A1H8DUP5_9RHOB</name>
<dbReference type="Proteomes" id="UP000199372">
    <property type="component" value="Unassembled WGS sequence"/>
</dbReference>
<keyword evidence="2" id="KW-0460">Magnesium</keyword>
<comment type="cofactor">
    <cofactor evidence="2">
        <name>Mg(2+)</name>
        <dbReference type="ChEBI" id="CHEBI:18420"/>
    </cofactor>
</comment>
<dbReference type="GO" id="GO:0006020">
    <property type="term" value="P:inositol metabolic process"/>
    <property type="evidence" value="ECO:0007669"/>
    <property type="project" value="TreeGrafter"/>
</dbReference>
<dbReference type="GO" id="GO:0007165">
    <property type="term" value="P:signal transduction"/>
    <property type="evidence" value="ECO:0007669"/>
    <property type="project" value="TreeGrafter"/>
</dbReference>
<dbReference type="Gene3D" id="3.30.540.10">
    <property type="entry name" value="Fructose-1,6-Bisphosphatase, subunit A, domain 1"/>
    <property type="match status" value="1"/>
</dbReference>
<dbReference type="GO" id="GO:0046872">
    <property type="term" value="F:metal ion binding"/>
    <property type="evidence" value="ECO:0007669"/>
    <property type="project" value="UniProtKB-KW"/>
</dbReference>
<comment type="similarity">
    <text evidence="1">Belongs to the inositol monophosphatase superfamily.</text>
</comment>
<reference evidence="4" key="1">
    <citation type="submission" date="2016-10" db="EMBL/GenBank/DDBJ databases">
        <authorList>
            <person name="Varghese N."/>
            <person name="Submissions S."/>
        </authorList>
    </citation>
    <scope>NUCLEOTIDE SEQUENCE [LARGE SCALE GENOMIC DNA]</scope>
    <source>
        <strain evidence="4">DSM 26893</strain>
    </source>
</reference>
<feature type="binding site" evidence="2">
    <location>
        <position position="94"/>
    </location>
    <ligand>
        <name>Mg(2+)</name>
        <dbReference type="ChEBI" id="CHEBI:18420"/>
        <label>1</label>
        <note>catalytic</note>
    </ligand>
</feature>
<organism evidence="3 4">
    <name type="scientific">Palleronia pelagia</name>
    <dbReference type="NCBI Taxonomy" id="387096"/>
    <lineage>
        <taxon>Bacteria</taxon>
        <taxon>Pseudomonadati</taxon>
        <taxon>Pseudomonadota</taxon>
        <taxon>Alphaproteobacteria</taxon>
        <taxon>Rhodobacterales</taxon>
        <taxon>Roseobacteraceae</taxon>
        <taxon>Palleronia</taxon>
    </lineage>
</organism>
<keyword evidence="4" id="KW-1185">Reference proteome</keyword>
<feature type="binding site" evidence="2">
    <location>
        <position position="96"/>
    </location>
    <ligand>
        <name>Mg(2+)</name>
        <dbReference type="ChEBI" id="CHEBI:18420"/>
        <label>1</label>
        <note>catalytic</note>
    </ligand>
</feature>
<dbReference type="GO" id="GO:0008934">
    <property type="term" value="F:inositol monophosphate 1-phosphatase activity"/>
    <property type="evidence" value="ECO:0007669"/>
    <property type="project" value="TreeGrafter"/>
</dbReference>
<sequence length="277" mass="29525">MIDTRTQTALIDALREAARDQVLPRFRNLGAGEVDTKTGPEDLVTVADRAAEDQLNRAVGQILPGAHVVGEEAVSDDAAILDRLSAPGLSVIIDPIDGTANYAHGNASFGMILAVAVDGRTEFGVLYDPVCDDWVAARRGGGAWFQRGDQRRTLRVRSERDITAQTGYLPIYNFPADRHPKLAALWPQVGRMSNLRCSCHEYRILLTGHADFMVAAQSKPWDHAAGMLALAEAGGDGGALSGAPYELTDPGAVLVAGTGPDTRKTIAHMLSEALADS</sequence>
<dbReference type="PRINTS" id="PR00377">
    <property type="entry name" value="IMPHPHTASES"/>
</dbReference>
<dbReference type="AlphaFoldDB" id="A0A1H8DUP5"/>
<dbReference type="PANTHER" id="PTHR20854">
    <property type="entry name" value="INOSITOL MONOPHOSPHATASE"/>
    <property type="match status" value="1"/>
</dbReference>
<evidence type="ECO:0000256" key="2">
    <source>
        <dbReference type="PIRSR" id="PIRSR600760-2"/>
    </source>
</evidence>
<evidence type="ECO:0000313" key="4">
    <source>
        <dbReference type="Proteomes" id="UP000199372"/>
    </source>
</evidence>
<accession>A0A1H8DUP5</accession>
<dbReference type="OrthoDB" id="9785695at2"/>
<feature type="binding site" evidence="2">
    <location>
        <position position="71"/>
    </location>
    <ligand>
        <name>Mg(2+)</name>
        <dbReference type="ChEBI" id="CHEBI:18420"/>
        <label>1</label>
        <note>catalytic</note>
    </ligand>
</feature>
<evidence type="ECO:0000256" key="1">
    <source>
        <dbReference type="ARBA" id="ARBA00009759"/>
    </source>
</evidence>
<feature type="binding site" evidence="2">
    <location>
        <position position="222"/>
    </location>
    <ligand>
        <name>Mg(2+)</name>
        <dbReference type="ChEBI" id="CHEBI:18420"/>
        <label>1</label>
        <note>catalytic</note>
    </ligand>
</feature>
<evidence type="ECO:0000313" key="3">
    <source>
        <dbReference type="EMBL" id="SEN11031.1"/>
    </source>
</evidence>
<dbReference type="PANTHER" id="PTHR20854:SF4">
    <property type="entry name" value="INOSITOL-1-MONOPHOSPHATASE-RELATED"/>
    <property type="match status" value="1"/>
</dbReference>
<protein>
    <submittedName>
        <fullName evidence="3">Fructose-1,6-bisphosphatase</fullName>
    </submittedName>
</protein>
<proteinExistence type="inferred from homology"/>
<keyword evidence="2" id="KW-0479">Metal-binding</keyword>
<dbReference type="RefSeq" id="WP_091844776.1">
    <property type="nucleotide sequence ID" value="NZ_FOCM01000002.1"/>
</dbReference>